<name>A0ABP9DT36_9GAMM</name>
<evidence type="ECO:0000256" key="4">
    <source>
        <dbReference type="ARBA" id="ARBA00023004"/>
    </source>
</evidence>
<comment type="cofactor">
    <cofactor evidence="1">
        <name>[4Fe-4S] cluster</name>
        <dbReference type="ChEBI" id="CHEBI:49883"/>
    </cofactor>
</comment>
<keyword evidence="2" id="KW-0949">S-adenosyl-L-methionine</keyword>
<evidence type="ECO:0000313" key="8">
    <source>
        <dbReference type="EMBL" id="GAA4855252.1"/>
    </source>
</evidence>
<keyword evidence="5" id="KW-0411">Iron-sulfur</keyword>
<gene>
    <name evidence="8" type="primary">arsS</name>
    <name evidence="8" type="ORF">GCM10023332_03560</name>
</gene>
<evidence type="ECO:0000256" key="1">
    <source>
        <dbReference type="ARBA" id="ARBA00001966"/>
    </source>
</evidence>
<dbReference type="InterPro" id="IPR013785">
    <property type="entry name" value="Aldolase_TIM"/>
</dbReference>
<keyword evidence="9" id="KW-1185">Reference proteome</keyword>
<feature type="domain" description="Radical SAM core" evidence="6">
    <location>
        <begin position="32"/>
        <end position="169"/>
    </location>
</feature>
<dbReference type="Proteomes" id="UP001501323">
    <property type="component" value="Unassembled WGS sequence"/>
</dbReference>
<dbReference type="InterPro" id="IPR026351">
    <property type="entry name" value="rSAM_ArsS-like"/>
</dbReference>
<dbReference type="Pfam" id="PF04055">
    <property type="entry name" value="Radical_SAM"/>
    <property type="match status" value="1"/>
</dbReference>
<evidence type="ECO:0000259" key="7">
    <source>
        <dbReference type="Pfam" id="PF12345"/>
    </source>
</evidence>
<dbReference type="Gene3D" id="3.20.20.70">
    <property type="entry name" value="Aldolase class I"/>
    <property type="match status" value="1"/>
</dbReference>
<dbReference type="InterPro" id="IPR007197">
    <property type="entry name" value="rSAM"/>
</dbReference>
<dbReference type="SFLD" id="SFLDS00029">
    <property type="entry name" value="Radical_SAM"/>
    <property type="match status" value="1"/>
</dbReference>
<dbReference type="PANTHER" id="PTHR43728:SF1">
    <property type="entry name" value="FE-S OXIDOREDUCTASE"/>
    <property type="match status" value="1"/>
</dbReference>
<proteinExistence type="predicted"/>
<evidence type="ECO:0000256" key="3">
    <source>
        <dbReference type="ARBA" id="ARBA00022723"/>
    </source>
</evidence>
<dbReference type="SUPFAM" id="SSF102114">
    <property type="entry name" value="Radical SAM enzymes"/>
    <property type="match status" value="1"/>
</dbReference>
<keyword evidence="4" id="KW-0408">Iron</keyword>
<evidence type="ECO:0000313" key="9">
    <source>
        <dbReference type="Proteomes" id="UP001501323"/>
    </source>
</evidence>
<dbReference type="RefSeq" id="WP_345293783.1">
    <property type="nucleotide sequence ID" value="NZ_BAABJY010000001.1"/>
</dbReference>
<dbReference type="Pfam" id="PF12345">
    <property type="entry name" value="DUF3641"/>
    <property type="match status" value="1"/>
</dbReference>
<evidence type="ECO:0000259" key="6">
    <source>
        <dbReference type="Pfam" id="PF04055"/>
    </source>
</evidence>
<keyword evidence="3" id="KW-0479">Metal-binding</keyword>
<dbReference type="EMBL" id="BAABJY010000001">
    <property type="protein sequence ID" value="GAA4855252.1"/>
    <property type="molecule type" value="Genomic_DNA"/>
</dbReference>
<dbReference type="CDD" id="cd01335">
    <property type="entry name" value="Radical_SAM"/>
    <property type="match status" value="1"/>
</dbReference>
<dbReference type="InterPro" id="IPR024521">
    <property type="entry name" value="ArsS-like_C"/>
</dbReference>
<evidence type="ECO:0000256" key="5">
    <source>
        <dbReference type="ARBA" id="ARBA00023014"/>
    </source>
</evidence>
<comment type="caution">
    <text evidence="8">The sequence shown here is derived from an EMBL/GenBank/DDBJ whole genome shotgun (WGS) entry which is preliminary data.</text>
</comment>
<feature type="domain" description="Arsenosugar biosynthesis radical SAM protein ArsS-like C-terminal" evidence="7">
    <location>
        <begin position="189"/>
        <end position="323"/>
    </location>
</feature>
<reference evidence="9" key="1">
    <citation type="journal article" date="2019" name="Int. J. Syst. Evol. Microbiol.">
        <title>The Global Catalogue of Microorganisms (GCM) 10K type strain sequencing project: providing services to taxonomists for standard genome sequencing and annotation.</title>
        <authorList>
            <consortium name="The Broad Institute Genomics Platform"/>
            <consortium name="The Broad Institute Genome Sequencing Center for Infectious Disease"/>
            <person name="Wu L."/>
            <person name="Ma J."/>
        </authorList>
    </citation>
    <scope>NUCLEOTIDE SEQUENCE [LARGE SCALE GENOMIC DNA]</scope>
    <source>
        <strain evidence="9">JCM 18392</strain>
    </source>
</reference>
<evidence type="ECO:0000256" key="2">
    <source>
        <dbReference type="ARBA" id="ARBA00022691"/>
    </source>
</evidence>
<protein>
    <submittedName>
        <fullName evidence="8">Arsenosugar biosynthesis radical SAM protein ArsS</fullName>
    </submittedName>
</protein>
<dbReference type="InterPro" id="IPR058240">
    <property type="entry name" value="rSAM_sf"/>
</dbReference>
<dbReference type="PANTHER" id="PTHR43728">
    <property type="entry name" value="SLR0304 PROTEIN"/>
    <property type="match status" value="1"/>
</dbReference>
<organism evidence="8 9">
    <name type="scientific">Luteimonas vadosa</name>
    <dbReference type="NCBI Taxonomy" id="1165507"/>
    <lineage>
        <taxon>Bacteria</taxon>
        <taxon>Pseudomonadati</taxon>
        <taxon>Pseudomonadota</taxon>
        <taxon>Gammaproteobacteria</taxon>
        <taxon>Lysobacterales</taxon>
        <taxon>Lysobacteraceae</taxon>
        <taxon>Luteimonas</taxon>
    </lineage>
</organism>
<dbReference type="NCBIfam" id="TIGR04167">
    <property type="entry name" value="rSAM_SeCys"/>
    <property type="match status" value="1"/>
</dbReference>
<accession>A0ABP9DT36</accession>
<sequence>MNAVVSPILPFARKLEREGLTLDRTPLEILQVNLTARCNLACTHCHVESGPKRREALDARGVARLVELMDTAPALHTLDLTGGAPELHPQFRELVAAGRARGLKVIDRCNLTVLFEPGQEDTAGFLARQGAAVVASLPCYTPENVNKQRGKGVFGQSITALQELNRLGYGQADSGLELDLVYNPIGAMLPPSQASLEADYRRRLHDDFGIAFNQLFTITNMPIKRFLHELERDGHLDDYMQLLVDHFNPRAALGVMCRNLVSVGWDGSLYDCDFNQMLRIDLGRARTTLWDIERLDEIETRPIAFARHCYGCTAGSGSSCGGALA</sequence>